<dbReference type="Pfam" id="PF01571">
    <property type="entry name" value="GCV_T"/>
    <property type="match status" value="1"/>
</dbReference>
<evidence type="ECO:0000313" key="6">
    <source>
        <dbReference type="EMBL" id="JAP72057.1"/>
    </source>
</evidence>
<dbReference type="SUPFAM" id="SSF54373">
    <property type="entry name" value="FAD-linked reductases, C-terminal domain"/>
    <property type="match status" value="1"/>
</dbReference>
<dbReference type="InterPro" id="IPR006076">
    <property type="entry name" value="FAD-dep_OxRdtase"/>
</dbReference>
<evidence type="ECO:0000259" key="2">
    <source>
        <dbReference type="Pfam" id="PF01266"/>
    </source>
</evidence>
<dbReference type="AlphaFoldDB" id="A0A131XZH4"/>
<dbReference type="Gene3D" id="3.30.9.10">
    <property type="entry name" value="D-Amino Acid Oxidase, subunit A, domain 2"/>
    <property type="match status" value="1"/>
</dbReference>
<dbReference type="GO" id="GO:0005739">
    <property type="term" value="C:mitochondrion"/>
    <property type="evidence" value="ECO:0007669"/>
    <property type="project" value="TreeGrafter"/>
</dbReference>
<dbReference type="EMBL" id="GEFM01003739">
    <property type="protein sequence ID" value="JAP72057.1"/>
    <property type="molecule type" value="mRNA"/>
</dbReference>
<dbReference type="InterPro" id="IPR029043">
    <property type="entry name" value="GcvT/YgfZ_C"/>
</dbReference>
<dbReference type="InterPro" id="IPR036188">
    <property type="entry name" value="FAD/NAD-bd_sf"/>
</dbReference>
<dbReference type="SUPFAM" id="SSF51905">
    <property type="entry name" value="FAD/NAD(P)-binding domain"/>
    <property type="match status" value="1"/>
</dbReference>
<dbReference type="Gene3D" id="3.30.70.1400">
    <property type="entry name" value="Aminomethyltransferase beta-barrel domains"/>
    <property type="match status" value="1"/>
</dbReference>
<name>A0A131XZH4_IXORI</name>
<dbReference type="InterPro" id="IPR027266">
    <property type="entry name" value="TrmE/GcvT-like"/>
</dbReference>
<feature type="domain" description="FAD dependent oxidoreductase central" evidence="5">
    <location>
        <begin position="314"/>
        <end position="365"/>
    </location>
</feature>
<dbReference type="Pfam" id="PF16350">
    <property type="entry name" value="FAO_M"/>
    <property type="match status" value="1"/>
</dbReference>
<dbReference type="Gene3D" id="2.40.30.110">
    <property type="entry name" value="Aminomethyltransferase beta-barrel domains"/>
    <property type="match status" value="1"/>
</dbReference>
<comment type="similarity">
    <text evidence="1">Belongs to the GcvT family.</text>
</comment>
<dbReference type="Pfam" id="PF01266">
    <property type="entry name" value="DAO"/>
    <property type="match status" value="1"/>
</dbReference>
<dbReference type="FunFam" id="3.30.70.1400:FF:000005">
    <property type="entry name" value="Dimethylglycine dehydrogenase, mitochondrial"/>
    <property type="match status" value="1"/>
</dbReference>
<sequence length="758" mass="84699">MKKIHYNSINFFTQLEQDTKRDLSFHRPGSLRLASSPTRMDEFRYQMQRQGWHEAPQKLVSPDEVKQLVPLLDIDKAGVLGGLYNPADGHIDPYSLTMAMASEAKKFGARIFQQTGVRGLKRGEDSWSVETDQGTVRASNVVNCAGFWAHEVNALAGVELPLVPIHHQYFITNSVPELQKTKKEFPVIRHLEGGFYLRQERDGLLVGPYEHQDKMQICEEWVTDRVPPGFGKELFTPDLERLSDHIEAAMELVPALHTAQIRTTVSGPIMYTADSLPCIGPMPHAPNFWVAVGFAYGIIHSGGAGRYLAEWIVNGEPPFDLIETDPGRFGKWVTRSYLFAKAKETYGMNNSFTFPKEERWTGRPTVRVSGIYQRHLDRGAQMGFHAGWEQPAWFATKAESGSYSPSFRRANWFEPVRRECGLVLEGVGIIDLTPFAKLEVTGKDVNVFLDRLLANKLPKVNSINISHMLTPKGKVYAEVTVTRLAQDKYFVITGSGSELHDLRWMEDHVREWRIEDVEINNVTDSIAALGIAGPHSANVLSKLTDVSLDDEKFPFLHAREMSVAGIPVTALRISYTGELGWELYHDRTRTSALYEALLDAGQAYSIGDFGTYALNSLRIEKGFRLWGADMTVDSNPFEAGLGPFIRVKKPADFVGKEALQKLLREGFRKKLVHLSVDATEVDPEGNETVWCSGKVVGYTTSGSYGCQVRQSLAMAYLPTFLTTPGTEVEVELLGHLCSARVLPGAPAQVQALRRKPAL</sequence>
<feature type="domain" description="GCVT N-terminal" evidence="3">
    <location>
        <begin position="371"/>
        <end position="649"/>
    </location>
</feature>
<accession>A0A131XZH4</accession>
<proteinExistence type="evidence at transcript level"/>
<feature type="domain" description="FAD dependent oxidoreductase" evidence="2">
    <location>
        <begin position="4"/>
        <end position="311"/>
    </location>
</feature>
<dbReference type="InterPro" id="IPR006222">
    <property type="entry name" value="GCVT_N"/>
</dbReference>
<evidence type="ECO:0000259" key="4">
    <source>
        <dbReference type="Pfam" id="PF08669"/>
    </source>
</evidence>
<evidence type="ECO:0000259" key="3">
    <source>
        <dbReference type="Pfam" id="PF01571"/>
    </source>
</evidence>
<evidence type="ECO:0000256" key="1">
    <source>
        <dbReference type="ARBA" id="ARBA00008609"/>
    </source>
</evidence>
<feature type="domain" description="Aminomethyltransferase C-terminal" evidence="4">
    <location>
        <begin position="669"/>
        <end position="743"/>
    </location>
</feature>
<dbReference type="SUPFAM" id="SSF103025">
    <property type="entry name" value="Folate-binding domain"/>
    <property type="match status" value="1"/>
</dbReference>
<reference evidence="6" key="1">
    <citation type="submission" date="2016-02" db="EMBL/GenBank/DDBJ databases">
        <title>RNAseq analyses of the midgut from blood- or serum-fed Ixodes ricinus ticks.</title>
        <authorList>
            <person name="Perner J."/>
            <person name="Provaznik J."/>
            <person name="Schrenkova J."/>
            <person name="Urbanova V."/>
            <person name="Ribeiro J.M."/>
            <person name="Kopacek P."/>
        </authorList>
    </citation>
    <scope>NUCLEOTIDE SEQUENCE</scope>
    <source>
        <tissue evidence="6">Gut</tissue>
    </source>
</reference>
<dbReference type="Gene3D" id="3.30.1360.120">
    <property type="entry name" value="Probable tRNA modification gtpase trme, domain 1"/>
    <property type="match status" value="1"/>
</dbReference>
<organism evidence="6">
    <name type="scientific">Ixodes ricinus</name>
    <name type="common">Common tick</name>
    <name type="synonym">Acarus ricinus</name>
    <dbReference type="NCBI Taxonomy" id="34613"/>
    <lineage>
        <taxon>Eukaryota</taxon>
        <taxon>Metazoa</taxon>
        <taxon>Ecdysozoa</taxon>
        <taxon>Arthropoda</taxon>
        <taxon>Chelicerata</taxon>
        <taxon>Arachnida</taxon>
        <taxon>Acari</taxon>
        <taxon>Parasitiformes</taxon>
        <taxon>Ixodida</taxon>
        <taxon>Ixodoidea</taxon>
        <taxon>Ixodidae</taxon>
        <taxon>Ixodinae</taxon>
        <taxon>Ixodes</taxon>
    </lineage>
</organism>
<dbReference type="Pfam" id="PF08669">
    <property type="entry name" value="GCV_T_C"/>
    <property type="match status" value="1"/>
</dbReference>
<dbReference type="PANTHER" id="PTHR43757">
    <property type="entry name" value="AMINOMETHYLTRANSFERASE"/>
    <property type="match status" value="1"/>
</dbReference>
<dbReference type="PANTHER" id="PTHR43757:SF2">
    <property type="entry name" value="AMINOMETHYLTRANSFERASE, MITOCHONDRIAL"/>
    <property type="match status" value="1"/>
</dbReference>
<dbReference type="Gene3D" id="3.50.50.60">
    <property type="entry name" value="FAD/NAD(P)-binding domain"/>
    <property type="match status" value="1"/>
</dbReference>
<protein>
    <submittedName>
        <fullName evidence="6">Putative dimethylglycine dehydrogenase</fullName>
    </submittedName>
</protein>
<evidence type="ECO:0000259" key="5">
    <source>
        <dbReference type="Pfam" id="PF16350"/>
    </source>
</evidence>
<dbReference type="InterPro" id="IPR028896">
    <property type="entry name" value="GcvT/YgfZ/DmdA"/>
</dbReference>
<dbReference type="SUPFAM" id="SSF101790">
    <property type="entry name" value="Aminomethyltransferase beta-barrel domain"/>
    <property type="match status" value="1"/>
</dbReference>
<dbReference type="InterPro" id="IPR013977">
    <property type="entry name" value="GcvT_C"/>
</dbReference>
<dbReference type="InterPro" id="IPR032503">
    <property type="entry name" value="FAO_M"/>
</dbReference>